<dbReference type="InterPro" id="IPR015797">
    <property type="entry name" value="NUDIX_hydrolase-like_dom_sf"/>
</dbReference>
<dbReference type="EMBL" id="JABEYB010000008">
    <property type="protein sequence ID" value="NNU76556.1"/>
    <property type="molecule type" value="Genomic_DNA"/>
</dbReference>
<evidence type="ECO:0000256" key="2">
    <source>
        <dbReference type="ARBA" id="ARBA00022801"/>
    </source>
</evidence>
<feature type="domain" description="Nudix hydrolase" evidence="3">
    <location>
        <begin position="4"/>
        <end position="144"/>
    </location>
</feature>
<dbReference type="GO" id="GO:0016787">
    <property type="term" value="F:hydrolase activity"/>
    <property type="evidence" value="ECO:0007669"/>
    <property type="project" value="UniProtKB-KW"/>
</dbReference>
<comment type="caution">
    <text evidence="4">The sequence shown here is derived from an EMBL/GenBank/DDBJ whole genome shotgun (WGS) entry which is preliminary data.</text>
</comment>
<dbReference type="SUPFAM" id="SSF55811">
    <property type="entry name" value="Nudix"/>
    <property type="match status" value="1"/>
</dbReference>
<dbReference type="RefSeq" id="WP_171297230.1">
    <property type="nucleotide sequence ID" value="NZ_CP087102.1"/>
</dbReference>
<sequence>MNLNRTLTATVYVINNNRVLLHMHKKHKSLFPLGGHMEPEELPHETAIREVYEESGLDIEIYNDEEKLELGRVRQLHRPMNILLENIGHPIENIDFIYFATTNESKVQPQAGESKELYWMSREEVINNSNIQPHIVSMALKALDVVK</sequence>
<dbReference type="PROSITE" id="PS51462">
    <property type="entry name" value="NUDIX"/>
    <property type="match status" value="1"/>
</dbReference>
<evidence type="ECO:0000256" key="1">
    <source>
        <dbReference type="ARBA" id="ARBA00001946"/>
    </source>
</evidence>
<protein>
    <submittedName>
        <fullName evidence="4">NUDIX domain-containing protein</fullName>
    </submittedName>
</protein>
<comment type="cofactor">
    <cofactor evidence="1">
        <name>Mg(2+)</name>
        <dbReference type="ChEBI" id="CHEBI:18420"/>
    </cofactor>
</comment>
<dbReference type="AlphaFoldDB" id="A0A7Y3SWA6"/>
<dbReference type="Proteomes" id="UP000531659">
    <property type="component" value="Unassembled WGS sequence"/>
</dbReference>
<accession>A0A7Y3SWA6</accession>
<dbReference type="InterPro" id="IPR020084">
    <property type="entry name" value="NUDIX_hydrolase_CS"/>
</dbReference>
<dbReference type="Gene3D" id="3.90.79.10">
    <property type="entry name" value="Nucleoside Triphosphate Pyrophosphohydrolase"/>
    <property type="match status" value="1"/>
</dbReference>
<dbReference type="Pfam" id="PF00293">
    <property type="entry name" value="NUDIX"/>
    <property type="match status" value="1"/>
</dbReference>
<dbReference type="PROSITE" id="PS00893">
    <property type="entry name" value="NUDIX_BOX"/>
    <property type="match status" value="1"/>
</dbReference>
<organism evidence="4 5">
    <name type="scientific">Clostridium estertheticum</name>
    <dbReference type="NCBI Taxonomy" id="238834"/>
    <lineage>
        <taxon>Bacteria</taxon>
        <taxon>Bacillati</taxon>
        <taxon>Bacillota</taxon>
        <taxon>Clostridia</taxon>
        <taxon>Eubacteriales</taxon>
        <taxon>Clostridiaceae</taxon>
        <taxon>Clostridium</taxon>
    </lineage>
</organism>
<gene>
    <name evidence="4" type="ORF">HLQ16_11495</name>
</gene>
<evidence type="ECO:0000313" key="4">
    <source>
        <dbReference type="EMBL" id="NNU76556.1"/>
    </source>
</evidence>
<dbReference type="PANTHER" id="PTHR43046">
    <property type="entry name" value="GDP-MANNOSE MANNOSYL HYDROLASE"/>
    <property type="match status" value="1"/>
</dbReference>
<dbReference type="PANTHER" id="PTHR43046:SF14">
    <property type="entry name" value="MUTT_NUDIX FAMILY PROTEIN"/>
    <property type="match status" value="1"/>
</dbReference>
<evidence type="ECO:0000313" key="5">
    <source>
        <dbReference type="Proteomes" id="UP000531659"/>
    </source>
</evidence>
<evidence type="ECO:0000259" key="3">
    <source>
        <dbReference type="PROSITE" id="PS51462"/>
    </source>
</evidence>
<dbReference type="CDD" id="cd03674">
    <property type="entry name" value="NUDIX_Hydrolase"/>
    <property type="match status" value="1"/>
</dbReference>
<reference evidence="4 5" key="1">
    <citation type="submission" date="2020-05" db="EMBL/GenBank/DDBJ databases">
        <title>Complete genome of Clostridium estertheticum subspecies estertheticum, isolated from Vacuum packed lamb meat from New Zealand imported to Switzerland.</title>
        <authorList>
            <person name="Wambui J."/>
            <person name="Stevens M.J.A."/>
            <person name="Stephan R."/>
        </authorList>
    </citation>
    <scope>NUCLEOTIDE SEQUENCE [LARGE SCALE GENOMIC DNA]</scope>
    <source>
        <strain evidence="4 5">CEST001</strain>
    </source>
</reference>
<name>A0A7Y3SWA6_9CLOT</name>
<keyword evidence="2" id="KW-0378">Hydrolase</keyword>
<proteinExistence type="predicted"/>
<dbReference type="InterPro" id="IPR000086">
    <property type="entry name" value="NUDIX_hydrolase_dom"/>
</dbReference>